<evidence type="ECO:0000256" key="1">
    <source>
        <dbReference type="ARBA" id="ARBA00022801"/>
    </source>
</evidence>
<evidence type="ECO:0000256" key="6">
    <source>
        <dbReference type="RuleBase" id="RU365002"/>
    </source>
</evidence>
<sequence length="406" mass="46527">MDLPDVLSPCANVRRTCKLLLESDAKDRSVSIDSEALDALGTTIANIVQSQKQKSGESSSSEVQSLLTEESCVHNLEFAAWDEFQWHYNAENYSRTSLNEHVQHQRFERIALYILVMDTINFCFWPKSNVKNDGQVNLLEYEHLASALKILAEKDDVLDHDCGNTMIAEDSYAFAPQNLIKLTPETFLSMMTPLMPNDVDYVIPNVQERVRLLNEMGQALLTFHRGSATYFIAQSKRSADLMVYHILESFSGFRDTAIDKDGRLIAFYKRAQILVADLWAALGSEKGEDKYGKNLCNFDDMEKITMFPDYRIPQLLRSMDVLTYSQQLGDKVDNKIELEAFCMDELYIRAATVVAVDLLVENVKSKIEKDKDINAVKMDWYLWNLGEQLDRQGKLSPHHRVRTIFY</sequence>
<comment type="similarity">
    <text evidence="2 6">Belongs to the QNG1 protein family.</text>
</comment>
<dbReference type="PANTHER" id="PTHR21314">
    <property type="entry name" value="QUEUOSINE 5'-PHOSPHATE N-GLYCOSYLASE_HYDROLASE-RELATED"/>
    <property type="match status" value="1"/>
</dbReference>
<evidence type="ECO:0000313" key="8">
    <source>
        <dbReference type="Proteomes" id="UP001054902"/>
    </source>
</evidence>
<comment type="function">
    <text evidence="6">Catalyzes the hydrolysis of queuosine 5'-phosphate, releasing the nucleobase queuine (q). Is required for salvage of queuine from exogenous queuosine (Q) that is imported and then converted to queuosine 5'-phosphate intracellularly.</text>
</comment>
<keyword evidence="8" id="KW-1185">Reference proteome</keyword>
<dbReference type="InterPro" id="IPR019438">
    <property type="entry name" value="Q_salvage"/>
</dbReference>
<dbReference type="GO" id="GO:0006400">
    <property type="term" value="P:tRNA modification"/>
    <property type="evidence" value="ECO:0007669"/>
    <property type="project" value="TreeGrafter"/>
</dbReference>
<dbReference type="EC" id="3.2.2.-" evidence="6"/>
<keyword evidence="1 6" id="KW-0378">Hydrolase</keyword>
<name>A0AAD3CFR2_9STRA</name>
<dbReference type="GO" id="GO:0016787">
    <property type="term" value="F:hydrolase activity"/>
    <property type="evidence" value="ECO:0007669"/>
    <property type="project" value="UniProtKB-KW"/>
</dbReference>
<evidence type="ECO:0000256" key="3">
    <source>
        <dbReference type="ARBA" id="ARBA00035306"/>
    </source>
</evidence>
<evidence type="ECO:0000256" key="5">
    <source>
        <dbReference type="ARBA" id="ARBA00048204"/>
    </source>
</evidence>
<protein>
    <recommendedName>
        <fullName evidence="3 6">Queuosine 5'-phosphate N-glycosylase/hydrolase</fullName>
        <ecNumber evidence="6">3.2.2.-</ecNumber>
    </recommendedName>
    <alternativeName>
        <fullName evidence="4 6">Queuosine-nucleotide N-glycosylase/hydrolase</fullName>
    </alternativeName>
</protein>
<reference evidence="7 8" key="1">
    <citation type="journal article" date="2021" name="Sci. Rep.">
        <title>The genome of the diatom Chaetoceros tenuissimus carries an ancient integrated fragment of an extant virus.</title>
        <authorList>
            <person name="Hongo Y."/>
            <person name="Kimura K."/>
            <person name="Takaki Y."/>
            <person name="Yoshida Y."/>
            <person name="Baba S."/>
            <person name="Kobayashi G."/>
            <person name="Nagasaki K."/>
            <person name="Hano T."/>
            <person name="Tomaru Y."/>
        </authorList>
    </citation>
    <scope>NUCLEOTIDE SEQUENCE [LARGE SCALE GENOMIC DNA]</scope>
    <source>
        <strain evidence="7 8">NIES-3715</strain>
    </source>
</reference>
<gene>
    <name evidence="7" type="ORF">CTEN210_01288</name>
</gene>
<evidence type="ECO:0000256" key="2">
    <source>
        <dbReference type="ARBA" id="ARBA00035119"/>
    </source>
</evidence>
<dbReference type="AlphaFoldDB" id="A0AAD3CFR2"/>
<accession>A0AAD3CFR2</accession>
<comment type="catalytic activity">
    <reaction evidence="5 6">
        <text>queuosine 5'-phosphate + H2O = queuine + D-ribose 5-phosphate</text>
        <dbReference type="Rhea" id="RHEA:75387"/>
        <dbReference type="ChEBI" id="CHEBI:15377"/>
        <dbReference type="ChEBI" id="CHEBI:17433"/>
        <dbReference type="ChEBI" id="CHEBI:78346"/>
        <dbReference type="ChEBI" id="CHEBI:194371"/>
    </reaction>
    <physiologicalReaction direction="left-to-right" evidence="5 6">
        <dbReference type="Rhea" id="RHEA:75388"/>
    </physiologicalReaction>
</comment>
<organism evidence="7 8">
    <name type="scientific">Chaetoceros tenuissimus</name>
    <dbReference type="NCBI Taxonomy" id="426638"/>
    <lineage>
        <taxon>Eukaryota</taxon>
        <taxon>Sar</taxon>
        <taxon>Stramenopiles</taxon>
        <taxon>Ochrophyta</taxon>
        <taxon>Bacillariophyta</taxon>
        <taxon>Coscinodiscophyceae</taxon>
        <taxon>Chaetocerotophycidae</taxon>
        <taxon>Chaetocerotales</taxon>
        <taxon>Chaetocerotaceae</taxon>
        <taxon>Chaetoceros</taxon>
    </lineage>
</organism>
<evidence type="ECO:0000313" key="7">
    <source>
        <dbReference type="EMBL" id="GFH44814.1"/>
    </source>
</evidence>
<comment type="caution">
    <text evidence="7">The sequence shown here is derived from an EMBL/GenBank/DDBJ whole genome shotgun (WGS) entry which is preliminary data.</text>
</comment>
<evidence type="ECO:0000256" key="4">
    <source>
        <dbReference type="ARBA" id="ARBA00035393"/>
    </source>
</evidence>
<dbReference type="PANTHER" id="PTHR21314:SF0">
    <property type="entry name" value="QUEUOSINE 5'-PHOSPHATE N-GLYCOSYLASE_HYDROLASE"/>
    <property type="match status" value="1"/>
</dbReference>
<dbReference type="Proteomes" id="UP001054902">
    <property type="component" value="Unassembled WGS sequence"/>
</dbReference>
<proteinExistence type="inferred from homology"/>
<dbReference type="Pfam" id="PF10343">
    <property type="entry name" value="Q_salvage"/>
    <property type="match status" value="1"/>
</dbReference>
<dbReference type="EMBL" id="BLLK01000020">
    <property type="protein sequence ID" value="GFH44814.1"/>
    <property type="molecule type" value="Genomic_DNA"/>
</dbReference>